<evidence type="ECO:0000313" key="3">
    <source>
        <dbReference type="EMBL" id="CEK62427.1"/>
    </source>
</evidence>
<proteinExistence type="predicted"/>
<name>A0A0B6Z401_9EUPU</name>
<gene>
    <name evidence="1" type="primary">ORF45122</name>
    <name evidence="2" type="synonym">ORF45125</name>
    <name evidence="3" type="synonym">ORF45127</name>
    <name evidence="4" type="synonym">ORF45131</name>
</gene>
<dbReference type="EMBL" id="HACG01015561">
    <property type="protein sequence ID" value="CEK62426.1"/>
    <property type="molecule type" value="Transcribed_RNA"/>
</dbReference>
<protein>
    <submittedName>
        <fullName evidence="1">Uncharacterized protein</fullName>
    </submittedName>
</protein>
<reference evidence="1" key="1">
    <citation type="submission" date="2014-12" db="EMBL/GenBank/DDBJ databases">
        <title>Insight into the proteome of Arion vulgaris.</title>
        <authorList>
            <person name="Aradska J."/>
            <person name="Bulat T."/>
            <person name="Smidak R."/>
            <person name="Sarate P."/>
            <person name="Gangsoo J."/>
            <person name="Sialana F."/>
            <person name="Bilban M."/>
            <person name="Lubec G."/>
        </authorList>
    </citation>
    <scope>NUCLEOTIDE SEQUENCE</scope>
    <source>
        <tissue evidence="1">Skin</tissue>
    </source>
</reference>
<dbReference type="AlphaFoldDB" id="A0A0B6Z401"/>
<dbReference type="EMBL" id="HACG01015563">
    <property type="protein sequence ID" value="CEK62428.1"/>
    <property type="molecule type" value="Transcribed_RNA"/>
</dbReference>
<accession>A0A0B6Z401</accession>
<evidence type="ECO:0000313" key="2">
    <source>
        <dbReference type="EMBL" id="CEK62426.1"/>
    </source>
</evidence>
<evidence type="ECO:0000313" key="4">
    <source>
        <dbReference type="EMBL" id="CEK62428.1"/>
    </source>
</evidence>
<sequence>MFEMIDIQARFAPSRVQATVCESVQMLAPQIVSSKFDTDRSPANIFSPTSTADTIYVEQRCPKNISEYISPEREKNLDLCKFPSTINSDTNCVSRRTDVFCKSKNKMADS</sequence>
<evidence type="ECO:0000313" key="1">
    <source>
        <dbReference type="EMBL" id="CEK62425.1"/>
    </source>
</evidence>
<dbReference type="EMBL" id="HACG01015562">
    <property type="protein sequence ID" value="CEK62427.1"/>
    <property type="molecule type" value="Transcribed_RNA"/>
</dbReference>
<dbReference type="EMBL" id="HACG01015560">
    <property type="protein sequence ID" value="CEK62425.1"/>
    <property type="molecule type" value="Transcribed_RNA"/>
</dbReference>
<organism evidence="1">
    <name type="scientific">Arion vulgaris</name>
    <dbReference type="NCBI Taxonomy" id="1028688"/>
    <lineage>
        <taxon>Eukaryota</taxon>
        <taxon>Metazoa</taxon>
        <taxon>Spiralia</taxon>
        <taxon>Lophotrochozoa</taxon>
        <taxon>Mollusca</taxon>
        <taxon>Gastropoda</taxon>
        <taxon>Heterobranchia</taxon>
        <taxon>Euthyneura</taxon>
        <taxon>Panpulmonata</taxon>
        <taxon>Eupulmonata</taxon>
        <taxon>Stylommatophora</taxon>
        <taxon>Helicina</taxon>
        <taxon>Arionoidea</taxon>
        <taxon>Arionidae</taxon>
        <taxon>Arion</taxon>
    </lineage>
</organism>